<proteinExistence type="predicted"/>
<dbReference type="Proteomes" id="UP000283841">
    <property type="component" value="Unassembled WGS sequence"/>
</dbReference>
<protein>
    <submittedName>
        <fullName evidence="1">Uncharacterized protein</fullName>
    </submittedName>
</protein>
<organism evidence="1 2">
    <name type="scientific">Byssochlamys spectabilis</name>
    <name type="common">Paecilomyces variotii</name>
    <dbReference type="NCBI Taxonomy" id="264951"/>
    <lineage>
        <taxon>Eukaryota</taxon>
        <taxon>Fungi</taxon>
        <taxon>Dikarya</taxon>
        <taxon>Ascomycota</taxon>
        <taxon>Pezizomycotina</taxon>
        <taxon>Eurotiomycetes</taxon>
        <taxon>Eurotiomycetidae</taxon>
        <taxon>Eurotiales</taxon>
        <taxon>Thermoascaceae</taxon>
        <taxon>Paecilomyces</taxon>
    </lineage>
</organism>
<sequence length="132" mass="15933">MFRYNLHIPDESTTERLSRISTTPPEFWSRKDWMESRRLRAKRGQSIWRAARQGRRLGMATRNYPEGPFWPQTPRYNPQWKVDAIKMRVLDDDLLNLWEEGYAVYQGMDGYYRVQDPWTGQVFPMMWGLDEP</sequence>
<accession>A0A443HXT3</accession>
<evidence type="ECO:0000313" key="1">
    <source>
        <dbReference type="EMBL" id="RWQ96554.1"/>
    </source>
</evidence>
<dbReference type="RefSeq" id="XP_028486199.1">
    <property type="nucleotide sequence ID" value="XM_028630149.1"/>
</dbReference>
<comment type="caution">
    <text evidence="1">The sequence shown here is derived from an EMBL/GenBank/DDBJ whole genome shotgun (WGS) entry which is preliminary data.</text>
</comment>
<dbReference type="AlphaFoldDB" id="A0A443HXT3"/>
<evidence type="ECO:0000313" key="2">
    <source>
        <dbReference type="Proteomes" id="UP000283841"/>
    </source>
</evidence>
<keyword evidence="2" id="KW-1185">Reference proteome</keyword>
<reference evidence="1 2" key="1">
    <citation type="journal article" date="2018" name="Front. Microbiol.">
        <title>Genomic and genetic insights into a cosmopolitan fungus, Paecilomyces variotii (Eurotiales).</title>
        <authorList>
            <person name="Urquhart A.S."/>
            <person name="Mondo S.J."/>
            <person name="Makela M.R."/>
            <person name="Hane J.K."/>
            <person name="Wiebenga A."/>
            <person name="He G."/>
            <person name="Mihaltcheva S."/>
            <person name="Pangilinan J."/>
            <person name="Lipzen A."/>
            <person name="Barry K."/>
            <person name="de Vries R.P."/>
            <person name="Grigoriev I.V."/>
            <person name="Idnurm A."/>
        </authorList>
    </citation>
    <scope>NUCLEOTIDE SEQUENCE [LARGE SCALE GENOMIC DNA]</scope>
    <source>
        <strain evidence="1 2">CBS 101075</strain>
    </source>
</reference>
<dbReference type="VEuPathDB" id="FungiDB:C8Q69DRAFT_460357"/>
<gene>
    <name evidence="1" type="ORF">C8Q69DRAFT_460357</name>
</gene>
<name>A0A443HXT3_BYSSP</name>
<dbReference type="GeneID" id="39599426"/>
<dbReference type="EMBL" id="RCNU01000003">
    <property type="protein sequence ID" value="RWQ96554.1"/>
    <property type="molecule type" value="Genomic_DNA"/>
</dbReference>